<dbReference type="Proteomes" id="UP000030361">
    <property type="component" value="Chromosome"/>
</dbReference>
<dbReference type="Gene3D" id="3.40.50.10490">
    <property type="entry name" value="Glucose-6-phosphate isomerase like protein, domain 1"/>
    <property type="match status" value="1"/>
</dbReference>
<dbReference type="InterPro" id="IPR036388">
    <property type="entry name" value="WH-like_DNA-bd_sf"/>
</dbReference>
<proteinExistence type="predicted"/>
<dbReference type="RefSeq" id="WP_035166255.1">
    <property type="nucleotide sequence ID" value="NZ_CP018906.1"/>
</dbReference>
<evidence type="ECO:0000256" key="2">
    <source>
        <dbReference type="ARBA" id="ARBA00023125"/>
    </source>
</evidence>
<dbReference type="Pfam" id="PF01418">
    <property type="entry name" value="HTH_6"/>
    <property type="match status" value="1"/>
</dbReference>
<dbReference type="GO" id="GO:1901135">
    <property type="term" value="P:carbohydrate derivative metabolic process"/>
    <property type="evidence" value="ECO:0007669"/>
    <property type="project" value="InterPro"/>
</dbReference>
<gene>
    <name evidence="6" type="ORF">PL11_002930</name>
</gene>
<organism evidence="6 7">
    <name type="scientific">Lentilactobacillus curieae</name>
    <dbReference type="NCBI Taxonomy" id="1138822"/>
    <lineage>
        <taxon>Bacteria</taxon>
        <taxon>Bacillati</taxon>
        <taxon>Bacillota</taxon>
        <taxon>Bacilli</taxon>
        <taxon>Lactobacillales</taxon>
        <taxon>Lactobacillaceae</taxon>
        <taxon>Lentilactobacillus</taxon>
    </lineage>
</organism>
<evidence type="ECO:0000259" key="4">
    <source>
        <dbReference type="PROSITE" id="PS51071"/>
    </source>
</evidence>
<dbReference type="PROSITE" id="PS51071">
    <property type="entry name" value="HTH_RPIR"/>
    <property type="match status" value="1"/>
</dbReference>
<evidence type="ECO:0000259" key="5">
    <source>
        <dbReference type="PROSITE" id="PS51464"/>
    </source>
</evidence>
<dbReference type="CDD" id="cd05013">
    <property type="entry name" value="SIS_RpiR"/>
    <property type="match status" value="1"/>
</dbReference>
<dbReference type="InterPro" id="IPR035472">
    <property type="entry name" value="RpiR-like_SIS"/>
</dbReference>
<dbReference type="OrthoDB" id="1648815at2"/>
<keyword evidence="1" id="KW-0805">Transcription regulation</keyword>
<dbReference type="KEGG" id="lcu:PL11_002930"/>
<dbReference type="SUPFAM" id="SSF53697">
    <property type="entry name" value="SIS domain"/>
    <property type="match status" value="1"/>
</dbReference>
<dbReference type="InterPro" id="IPR009057">
    <property type="entry name" value="Homeodomain-like_sf"/>
</dbReference>
<dbReference type="InterPro" id="IPR001347">
    <property type="entry name" value="SIS_dom"/>
</dbReference>
<dbReference type="GO" id="GO:0097367">
    <property type="term" value="F:carbohydrate derivative binding"/>
    <property type="evidence" value="ECO:0007669"/>
    <property type="project" value="InterPro"/>
</dbReference>
<dbReference type="Gene3D" id="1.10.10.10">
    <property type="entry name" value="Winged helix-like DNA-binding domain superfamily/Winged helix DNA-binding domain"/>
    <property type="match status" value="1"/>
</dbReference>
<reference evidence="6 7" key="1">
    <citation type="journal article" date="2015" name="Genome Announc.">
        <title>Genome Sequence of Lactobacillus curieae CCTCC M 2011381T, a Novel Producer of Gamma-aminobutyric Acid.</title>
        <authorList>
            <person name="Wang Y."/>
            <person name="Wang Y."/>
            <person name="Lang C."/>
            <person name="Wei D."/>
            <person name="Xu P."/>
            <person name="Xie J."/>
        </authorList>
    </citation>
    <scope>NUCLEOTIDE SEQUENCE [LARGE SCALE GENOMIC DNA]</scope>
    <source>
        <strain evidence="6 7">CCTCC M 2011381</strain>
    </source>
</reference>
<name>A0A1S6QH64_9LACO</name>
<keyword evidence="3" id="KW-0804">Transcription</keyword>
<keyword evidence="2" id="KW-0238">DNA-binding</keyword>
<dbReference type="EMBL" id="CP018906">
    <property type="protein sequence ID" value="AQW20943.1"/>
    <property type="molecule type" value="Genomic_DNA"/>
</dbReference>
<feature type="domain" description="HTH rpiR-type" evidence="4">
    <location>
        <begin position="1"/>
        <end position="77"/>
    </location>
</feature>
<dbReference type="InterPro" id="IPR046348">
    <property type="entry name" value="SIS_dom_sf"/>
</dbReference>
<dbReference type="AlphaFoldDB" id="A0A1S6QH64"/>
<accession>A0A1S6QH64</accession>
<evidence type="ECO:0000256" key="3">
    <source>
        <dbReference type="ARBA" id="ARBA00023163"/>
    </source>
</evidence>
<dbReference type="PANTHER" id="PTHR30514">
    <property type="entry name" value="GLUCOKINASE"/>
    <property type="match status" value="1"/>
</dbReference>
<dbReference type="PROSITE" id="PS51464">
    <property type="entry name" value="SIS"/>
    <property type="match status" value="1"/>
</dbReference>
<dbReference type="SUPFAM" id="SSF46689">
    <property type="entry name" value="Homeodomain-like"/>
    <property type="match status" value="1"/>
</dbReference>
<protein>
    <submittedName>
        <fullName evidence="6">MurR/RpiR family transcriptional regulator</fullName>
    </submittedName>
</protein>
<evidence type="ECO:0000313" key="6">
    <source>
        <dbReference type="EMBL" id="AQW20943.1"/>
    </source>
</evidence>
<dbReference type="PANTHER" id="PTHR30514:SF10">
    <property type="entry name" value="MURR_RPIR FAMILY TRANSCRIPTIONAL REGULATOR"/>
    <property type="match status" value="1"/>
</dbReference>
<sequence length="263" mass="30778">MNFFEIINPNIEKLTKNEYEILDYVIKHMNEIHNQNIREVAAACFVSTTTFLRFVRKIGFSGYSEFTTVIKYTVLNDQEKPAATATFDMKQSDYREEYLKNIEETVRVLDDNKLNSLCELMMNRPKIFIFAKGFSKYAAEYVEYLYTLEGFLVVFPKNFEQRKLAYRNIGKDDLVFVMSYSGDDQELIRIIQVIKNQCDFASLVSVTGANNNSIQNLSDYNLYVFSDEIHDKKIEITSHVSMIVIMELLLYQFREYKGGQENV</sequence>
<dbReference type="eggNOG" id="COG1737">
    <property type="taxonomic scope" value="Bacteria"/>
</dbReference>
<keyword evidence="7" id="KW-1185">Reference proteome</keyword>
<dbReference type="GO" id="GO:0003700">
    <property type="term" value="F:DNA-binding transcription factor activity"/>
    <property type="evidence" value="ECO:0007669"/>
    <property type="project" value="InterPro"/>
</dbReference>
<feature type="domain" description="SIS" evidence="5">
    <location>
        <begin position="117"/>
        <end position="259"/>
    </location>
</feature>
<evidence type="ECO:0000313" key="7">
    <source>
        <dbReference type="Proteomes" id="UP000030361"/>
    </source>
</evidence>
<evidence type="ECO:0000256" key="1">
    <source>
        <dbReference type="ARBA" id="ARBA00023015"/>
    </source>
</evidence>
<dbReference type="InterPro" id="IPR000281">
    <property type="entry name" value="HTH_RpiR"/>
</dbReference>
<dbReference type="Pfam" id="PF01380">
    <property type="entry name" value="SIS"/>
    <property type="match status" value="1"/>
</dbReference>
<dbReference type="InterPro" id="IPR047640">
    <property type="entry name" value="RpiR-like"/>
</dbReference>
<dbReference type="GO" id="GO:0003677">
    <property type="term" value="F:DNA binding"/>
    <property type="evidence" value="ECO:0007669"/>
    <property type="project" value="UniProtKB-KW"/>
</dbReference>